<evidence type="ECO:0000256" key="1">
    <source>
        <dbReference type="SAM" id="Phobius"/>
    </source>
</evidence>
<keyword evidence="1" id="KW-0472">Membrane</keyword>
<evidence type="ECO:0000313" key="4">
    <source>
        <dbReference type="Proteomes" id="UP000823910"/>
    </source>
</evidence>
<evidence type="ECO:0008006" key="5">
    <source>
        <dbReference type="Google" id="ProtNLM"/>
    </source>
</evidence>
<dbReference type="EMBL" id="DWWT01000059">
    <property type="protein sequence ID" value="HJC06779.1"/>
    <property type="molecule type" value="Genomic_DNA"/>
</dbReference>
<accession>A0A9D2N0I8</accession>
<keyword evidence="1" id="KW-0812">Transmembrane</keyword>
<dbReference type="AlphaFoldDB" id="A0A9D2N0I8"/>
<feature type="chain" id="PRO_5039336277" description="GOLD domain-containing protein" evidence="2">
    <location>
        <begin position="28"/>
        <end position="411"/>
    </location>
</feature>
<reference evidence="3" key="2">
    <citation type="submission" date="2021-04" db="EMBL/GenBank/DDBJ databases">
        <authorList>
            <person name="Gilroy R."/>
        </authorList>
    </citation>
    <scope>NUCLEOTIDE SEQUENCE</scope>
    <source>
        <strain evidence="3">CHK180-15479</strain>
    </source>
</reference>
<keyword evidence="2" id="KW-0732">Signal</keyword>
<comment type="caution">
    <text evidence="3">The sequence shown here is derived from an EMBL/GenBank/DDBJ whole genome shotgun (WGS) entry which is preliminary data.</text>
</comment>
<organism evidence="3 4">
    <name type="scientific">Candidatus Enterocloster excrementipullorum</name>
    <dbReference type="NCBI Taxonomy" id="2838559"/>
    <lineage>
        <taxon>Bacteria</taxon>
        <taxon>Bacillati</taxon>
        <taxon>Bacillota</taxon>
        <taxon>Clostridia</taxon>
        <taxon>Lachnospirales</taxon>
        <taxon>Lachnospiraceae</taxon>
        <taxon>Enterocloster</taxon>
    </lineage>
</organism>
<feature type="signal peptide" evidence="2">
    <location>
        <begin position="1"/>
        <end position="27"/>
    </location>
</feature>
<feature type="transmembrane region" description="Helical" evidence="1">
    <location>
        <begin position="382"/>
        <end position="404"/>
    </location>
</feature>
<gene>
    <name evidence="3" type="ORF">H9704_11610</name>
</gene>
<dbReference type="Proteomes" id="UP000823910">
    <property type="component" value="Unassembled WGS sequence"/>
</dbReference>
<evidence type="ECO:0000256" key="2">
    <source>
        <dbReference type="SAM" id="SignalP"/>
    </source>
</evidence>
<proteinExistence type="predicted"/>
<reference evidence="3" key="1">
    <citation type="journal article" date="2021" name="PeerJ">
        <title>Extensive microbial diversity within the chicken gut microbiome revealed by metagenomics and culture.</title>
        <authorList>
            <person name="Gilroy R."/>
            <person name="Ravi A."/>
            <person name="Getino M."/>
            <person name="Pursley I."/>
            <person name="Horton D.L."/>
            <person name="Alikhan N.F."/>
            <person name="Baker D."/>
            <person name="Gharbi K."/>
            <person name="Hall N."/>
            <person name="Watson M."/>
            <person name="Adriaenssens E.M."/>
            <person name="Foster-Nyarko E."/>
            <person name="Jarju S."/>
            <person name="Secka A."/>
            <person name="Antonio M."/>
            <person name="Oren A."/>
            <person name="Chaudhuri R.R."/>
            <person name="La Ragione R."/>
            <person name="Hildebrand F."/>
            <person name="Pallen M.J."/>
        </authorList>
    </citation>
    <scope>NUCLEOTIDE SEQUENCE</scope>
    <source>
        <strain evidence="3">CHK180-15479</strain>
    </source>
</reference>
<keyword evidence="1" id="KW-1133">Transmembrane helix</keyword>
<protein>
    <recommendedName>
        <fullName evidence="5">GOLD domain-containing protein</fullName>
    </recommendedName>
</protein>
<evidence type="ECO:0000313" key="3">
    <source>
        <dbReference type="EMBL" id="HJC06779.1"/>
    </source>
</evidence>
<sequence length="411" mass="45453">MRMGKTCLILAACFFCTVLGPAVPSKADPIELECVLTAEDVGNGYEYTIPGIGTFTVNGRDGETLSAAVFSLEDGCEAELFRDGYEADFNDGVILENGSYELRIYKAGAEQGGYGVFHFTVENSYGDMASYDRENVVQVSNPEMELSYSAETGQFTYTLPDGEYFRSTVPFGGWAGIRAQVETSRSMNVYRVLKDGEPQDFSEGLVFTQPGSYRITMWDNELGLNGDTSYRIDYCFVLYSSRPQNVSHINAPMGFEVESVSWNGVPLGTADPSFAHLELDGTYEITFLAPEAGARWSMGLTRDTTAPALWFSEDISGGRAEDYLDFTPSDPDCQIDILWNGQQAEAYGSRLAMDGRYVITVTDQAGNSREYDFTLRKGFSIWSGYMIIIPVLLAAAAGGTILYWRRHMRVL</sequence>
<name>A0A9D2N0I8_9FIRM</name>